<dbReference type="EMBL" id="AZIL01001163">
    <property type="protein sequence ID" value="EWM24718.1"/>
    <property type="molecule type" value="Genomic_DNA"/>
</dbReference>
<evidence type="ECO:0000256" key="5">
    <source>
        <dbReference type="ARBA" id="ARBA00022692"/>
    </source>
</evidence>
<dbReference type="Pfam" id="PF04757">
    <property type="entry name" value="Pex2_Pex12"/>
    <property type="match status" value="1"/>
</dbReference>
<evidence type="ECO:0000256" key="12">
    <source>
        <dbReference type="ARBA" id="ARBA00023140"/>
    </source>
</evidence>
<comment type="similarity">
    <text evidence="3">Belongs to the pex2/pex10/pex12 family.</text>
</comment>
<feature type="region of interest" description="Disordered" evidence="14">
    <location>
        <begin position="195"/>
        <end position="232"/>
    </location>
</feature>
<dbReference type="Gene3D" id="3.30.40.10">
    <property type="entry name" value="Zinc/RING finger domain, C3HC4 (zinc finger)"/>
    <property type="match status" value="1"/>
</dbReference>
<evidence type="ECO:0000256" key="11">
    <source>
        <dbReference type="ARBA" id="ARBA00023136"/>
    </source>
</evidence>
<keyword evidence="12" id="KW-0576">Peroxisome</keyword>
<evidence type="ECO:0000259" key="15">
    <source>
        <dbReference type="Pfam" id="PF04757"/>
    </source>
</evidence>
<dbReference type="OrthoDB" id="107372at2759"/>
<evidence type="ECO:0000313" key="17">
    <source>
        <dbReference type="Proteomes" id="UP000019335"/>
    </source>
</evidence>
<dbReference type="GO" id="GO:0008270">
    <property type="term" value="F:zinc ion binding"/>
    <property type="evidence" value="ECO:0007669"/>
    <property type="project" value="UniProtKB-KW"/>
</dbReference>
<organism evidence="16 17">
    <name type="scientific">Nannochloropsis gaditana</name>
    <dbReference type="NCBI Taxonomy" id="72520"/>
    <lineage>
        <taxon>Eukaryota</taxon>
        <taxon>Sar</taxon>
        <taxon>Stramenopiles</taxon>
        <taxon>Ochrophyta</taxon>
        <taxon>Eustigmatophyceae</taxon>
        <taxon>Eustigmatales</taxon>
        <taxon>Monodopsidaceae</taxon>
        <taxon>Nannochloropsis</taxon>
    </lineage>
</organism>
<accession>W7TMI3</accession>
<comment type="caution">
    <text evidence="16">The sequence shown here is derived from an EMBL/GenBank/DDBJ whole genome shotgun (WGS) entry which is preliminary data.</text>
</comment>
<dbReference type="InterPro" id="IPR006845">
    <property type="entry name" value="Pex_N"/>
</dbReference>
<evidence type="ECO:0000256" key="14">
    <source>
        <dbReference type="SAM" id="MobiDB-lite"/>
    </source>
</evidence>
<dbReference type="InterPro" id="IPR017375">
    <property type="entry name" value="PEX12"/>
</dbReference>
<protein>
    <recommendedName>
        <fullName evidence="13">Peroxin-12</fullName>
    </recommendedName>
</protein>
<dbReference type="PANTHER" id="PTHR12888:SF0">
    <property type="entry name" value="PEROXISOME ASSEMBLY PROTEIN 12"/>
    <property type="match status" value="1"/>
</dbReference>
<evidence type="ECO:0000313" key="16">
    <source>
        <dbReference type="EMBL" id="EWM24718.1"/>
    </source>
</evidence>
<dbReference type="GO" id="GO:1990429">
    <property type="term" value="C:peroxisomal importomer complex"/>
    <property type="evidence" value="ECO:0007669"/>
    <property type="project" value="TreeGrafter"/>
</dbReference>
<dbReference type="GO" id="GO:0004842">
    <property type="term" value="F:ubiquitin-protein transferase activity"/>
    <property type="evidence" value="ECO:0007669"/>
    <property type="project" value="TreeGrafter"/>
</dbReference>
<dbReference type="AlphaFoldDB" id="W7TMI3"/>
<proteinExistence type="inferred from homology"/>
<comment type="subcellular location">
    <subcellularLocation>
        <location evidence="1">Peroxisome membrane</location>
        <topology evidence="1">Multi-pass membrane protein</topology>
    </subcellularLocation>
</comment>
<evidence type="ECO:0000256" key="6">
    <source>
        <dbReference type="ARBA" id="ARBA00022723"/>
    </source>
</evidence>
<evidence type="ECO:0000256" key="7">
    <source>
        <dbReference type="ARBA" id="ARBA00022771"/>
    </source>
</evidence>
<evidence type="ECO:0000256" key="13">
    <source>
        <dbReference type="ARBA" id="ARBA00029692"/>
    </source>
</evidence>
<evidence type="ECO:0000256" key="1">
    <source>
        <dbReference type="ARBA" id="ARBA00004585"/>
    </source>
</evidence>
<dbReference type="GO" id="GO:0016558">
    <property type="term" value="P:protein import into peroxisome matrix"/>
    <property type="evidence" value="ECO:0007669"/>
    <property type="project" value="InterPro"/>
</dbReference>
<keyword evidence="6" id="KW-0479">Metal-binding</keyword>
<gene>
    <name evidence="16" type="ORF">Naga_100978g1</name>
</gene>
<dbReference type="InterPro" id="IPR013083">
    <property type="entry name" value="Znf_RING/FYVE/PHD"/>
</dbReference>
<keyword evidence="8" id="KW-0862">Zinc</keyword>
<keyword evidence="7" id="KW-0863">Zinc-finger</keyword>
<keyword evidence="17" id="KW-1185">Reference proteome</keyword>
<feature type="domain" description="Pex N-terminal" evidence="15">
    <location>
        <begin position="48"/>
        <end position="335"/>
    </location>
</feature>
<evidence type="ECO:0000256" key="4">
    <source>
        <dbReference type="ARBA" id="ARBA00022448"/>
    </source>
</evidence>
<evidence type="ECO:0000256" key="8">
    <source>
        <dbReference type="ARBA" id="ARBA00022833"/>
    </source>
</evidence>
<feature type="compositionally biased region" description="Polar residues" evidence="14">
    <location>
        <begin position="132"/>
        <end position="142"/>
    </location>
</feature>
<sequence>MEIYMFTPQESPLLRPSHGNMSIGGMFLAHEMGTDPHYPSFFEVFMQDRIHQSLKPAVRHVFLVLAERWPQAVVLLDHLDEVFAIMSLFLERHYLAKNDALFSESLYGFKRSRYRSQEGTGPRNEQHRKADNSNTSNVTGQSEHMKMSALTQGDRRLALLVTILAPYAKAKLDALYIHYKDTLLPSPVVNRRSWWGGNGSSRGQGRRWRSGRGESGTAGGAAHSGVEGEEDEQKEEIRVRLRRVFVAMYPLLHAAYEGSFFVYQWTYLLGRRKQYSPLLHIAGQVLRRLSQEDVQPPAPSITEKKSLTARLVRSFKVLLLLGIVAFKLLEWWMSSPDFLQSPRQKRIVPPVPDPPAPAPTGVPLPKDAVLCPLCLRPRVNPAVTSAGVVFCYKCLLPEVRKAGVCPVTLQPCREEQVRRIYLT</sequence>
<reference evidence="16 17" key="1">
    <citation type="journal article" date="2014" name="Mol. Plant">
        <title>Chromosome Scale Genome Assembly and Transcriptome Profiling of Nannochloropsis gaditana in Nitrogen Depletion.</title>
        <authorList>
            <person name="Corteggiani Carpinelli E."/>
            <person name="Telatin A."/>
            <person name="Vitulo N."/>
            <person name="Forcato C."/>
            <person name="D'Angelo M."/>
            <person name="Schiavon R."/>
            <person name="Vezzi A."/>
            <person name="Giacometti G.M."/>
            <person name="Morosinotto T."/>
            <person name="Valle G."/>
        </authorList>
    </citation>
    <scope>NUCLEOTIDE SEQUENCE [LARGE SCALE GENOMIC DNA]</scope>
    <source>
        <strain evidence="16 17">B-31</strain>
    </source>
</reference>
<keyword evidence="9" id="KW-0653">Protein transport</keyword>
<dbReference type="GO" id="GO:0006513">
    <property type="term" value="P:protein monoubiquitination"/>
    <property type="evidence" value="ECO:0007669"/>
    <property type="project" value="TreeGrafter"/>
</dbReference>
<keyword evidence="10" id="KW-1133">Transmembrane helix</keyword>
<evidence type="ECO:0000256" key="9">
    <source>
        <dbReference type="ARBA" id="ARBA00022927"/>
    </source>
</evidence>
<evidence type="ECO:0000256" key="3">
    <source>
        <dbReference type="ARBA" id="ARBA00008704"/>
    </source>
</evidence>
<feature type="region of interest" description="Disordered" evidence="14">
    <location>
        <begin position="115"/>
        <end position="144"/>
    </location>
</feature>
<dbReference type="SUPFAM" id="SSF57850">
    <property type="entry name" value="RING/U-box"/>
    <property type="match status" value="1"/>
</dbReference>
<dbReference type="Proteomes" id="UP000019335">
    <property type="component" value="Chromosome 13"/>
</dbReference>
<keyword evidence="4" id="KW-0813">Transport</keyword>
<keyword evidence="11" id="KW-0472">Membrane</keyword>
<keyword evidence="5" id="KW-0812">Transmembrane</keyword>
<evidence type="ECO:0000256" key="10">
    <source>
        <dbReference type="ARBA" id="ARBA00022989"/>
    </source>
</evidence>
<comment type="pathway">
    <text evidence="2">Protein modification; protein ubiquitination.</text>
</comment>
<name>W7TMI3_9STRA</name>
<dbReference type="PIRSF" id="PIRSF038074">
    <property type="entry name" value="Peroxisome_assembly_p12"/>
    <property type="match status" value="1"/>
</dbReference>
<dbReference type="GO" id="GO:0005778">
    <property type="term" value="C:peroxisomal membrane"/>
    <property type="evidence" value="ECO:0007669"/>
    <property type="project" value="UniProtKB-SubCell"/>
</dbReference>
<dbReference type="CDD" id="cd16451">
    <property type="entry name" value="mRING_PEX12"/>
    <property type="match status" value="1"/>
</dbReference>
<evidence type="ECO:0000256" key="2">
    <source>
        <dbReference type="ARBA" id="ARBA00004906"/>
    </source>
</evidence>
<dbReference type="PANTHER" id="PTHR12888">
    <property type="entry name" value="PEROXISOME ASSEMBLY PROTEIN 12 PEROXIN-12"/>
    <property type="match status" value="1"/>
</dbReference>